<dbReference type="Proteomes" id="UP000316079">
    <property type="component" value="Unassembled WGS sequence"/>
</dbReference>
<organism evidence="2 3">
    <name type="scientific">Danionella cerebrum</name>
    <dbReference type="NCBI Taxonomy" id="2873325"/>
    <lineage>
        <taxon>Eukaryota</taxon>
        <taxon>Metazoa</taxon>
        <taxon>Chordata</taxon>
        <taxon>Craniata</taxon>
        <taxon>Vertebrata</taxon>
        <taxon>Euteleostomi</taxon>
        <taxon>Actinopterygii</taxon>
        <taxon>Neopterygii</taxon>
        <taxon>Teleostei</taxon>
        <taxon>Ostariophysi</taxon>
        <taxon>Cypriniformes</taxon>
        <taxon>Danionidae</taxon>
        <taxon>Danioninae</taxon>
        <taxon>Danionella</taxon>
    </lineage>
</organism>
<feature type="signal peptide" evidence="1">
    <location>
        <begin position="1"/>
        <end position="17"/>
    </location>
</feature>
<dbReference type="EMBL" id="SRMA01025345">
    <property type="protein sequence ID" value="TRY95795.1"/>
    <property type="molecule type" value="Genomic_DNA"/>
</dbReference>
<dbReference type="STRING" id="623744.A0A553R0T7"/>
<comment type="caution">
    <text evidence="2">The sequence shown here is derived from an EMBL/GenBank/DDBJ whole genome shotgun (WGS) entry which is preliminary data.</text>
</comment>
<feature type="chain" id="PRO_5021850990" description="Granulocyte colony-stimulating factor" evidence="1">
    <location>
        <begin position="18"/>
        <end position="204"/>
    </location>
</feature>
<protein>
    <recommendedName>
        <fullName evidence="4">Granulocyte colony-stimulating factor</fullName>
    </recommendedName>
</protein>
<keyword evidence="1" id="KW-0732">Signal</keyword>
<name>A0A553R0T7_9TELE</name>
<reference evidence="2 3" key="1">
    <citation type="journal article" date="2019" name="Sci. Data">
        <title>Hybrid genome assembly and annotation of Danionella translucida.</title>
        <authorList>
            <person name="Kadobianskyi M."/>
            <person name="Schulze L."/>
            <person name="Schuelke M."/>
            <person name="Judkewitz B."/>
        </authorList>
    </citation>
    <scope>NUCLEOTIDE SEQUENCE [LARGE SCALE GENOMIC DNA]</scope>
    <source>
        <strain evidence="2 3">Bolton</strain>
    </source>
</reference>
<dbReference type="OrthoDB" id="8841348at2759"/>
<keyword evidence="3" id="KW-1185">Reference proteome</keyword>
<dbReference type="SUPFAM" id="SSF47266">
    <property type="entry name" value="4-helical cytokines"/>
    <property type="match status" value="1"/>
</dbReference>
<dbReference type="GO" id="GO:0005125">
    <property type="term" value="F:cytokine activity"/>
    <property type="evidence" value="ECO:0007669"/>
    <property type="project" value="InterPro"/>
</dbReference>
<dbReference type="AlphaFoldDB" id="A0A553R0T7"/>
<dbReference type="GO" id="GO:0045639">
    <property type="term" value="P:positive regulation of myeloid cell differentiation"/>
    <property type="evidence" value="ECO:0007669"/>
    <property type="project" value="InterPro"/>
</dbReference>
<evidence type="ECO:0008006" key="4">
    <source>
        <dbReference type="Google" id="ProtNLM"/>
    </source>
</evidence>
<accession>A0A553R0T7</accession>
<dbReference type="Gene3D" id="1.20.1250.10">
    <property type="match status" value="1"/>
</dbReference>
<proteinExistence type="predicted"/>
<dbReference type="PANTHER" id="PTHR10511">
    <property type="entry name" value="GRANULOCYTE COLONY-STIMULATING FACTOR"/>
    <property type="match status" value="1"/>
</dbReference>
<evidence type="ECO:0000313" key="2">
    <source>
        <dbReference type="EMBL" id="TRY95795.1"/>
    </source>
</evidence>
<evidence type="ECO:0000256" key="1">
    <source>
        <dbReference type="SAM" id="SignalP"/>
    </source>
</evidence>
<evidence type="ECO:0000313" key="3">
    <source>
        <dbReference type="Proteomes" id="UP000316079"/>
    </source>
</evidence>
<dbReference type="PANTHER" id="PTHR10511:SF2">
    <property type="entry name" value="GRANULOCYTE COLONY-STIMULATING FACTOR"/>
    <property type="match status" value="1"/>
</dbReference>
<sequence>MHFQAALFFTLVGTLLSAPVSQKLKGMDSKTIGEAQSLISKILQEIPETHAAWITSKSLTLGGSTDSLQFLKSMIPSAPILPNITEISSLETGLVNMSTGLQLHLNLLNKLSEATSLPKTEQVTELQADIEELLEILDKLQIKAGFNASKEHSHGPEQDLVKNLTSEYKTQAAAHLTLHQLQEFSREVLQRIRDILLMTSGTVN</sequence>
<dbReference type="InterPro" id="IPR009079">
    <property type="entry name" value="4_helix_cytokine-like_core"/>
</dbReference>
<gene>
    <name evidence="2" type="ORF">DNTS_008328</name>
</gene>
<dbReference type="InterPro" id="IPR040117">
    <property type="entry name" value="GCSF/MGF"/>
</dbReference>